<evidence type="ECO:0000313" key="2">
    <source>
        <dbReference type="EMBL" id="GAM01201.1"/>
    </source>
</evidence>
<dbReference type="InterPro" id="IPR000600">
    <property type="entry name" value="ROK"/>
</dbReference>
<dbReference type="InterPro" id="IPR036388">
    <property type="entry name" value="WH-like_DNA-bd_sf"/>
</dbReference>
<proteinExistence type="predicted"/>
<evidence type="ECO:0000256" key="1">
    <source>
        <dbReference type="SAM" id="MobiDB-lite"/>
    </source>
</evidence>
<dbReference type="InterPro" id="IPR043129">
    <property type="entry name" value="ATPase_NBD"/>
</dbReference>
<name>A0A0A1W7T8_9SPHN</name>
<dbReference type="Gene3D" id="1.10.10.10">
    <property type="entry name" value="Winged helix-like DNA-binding domain superfamily/Winged helix DNA-binding domain"/>
    <property type="match status" value="1"/>
</dbReference>
<dbReference type="EMBL" id="BBPI01000053">
    <property type="protein sequence ID" value="GAM01201.1"/>
    <property type="molecule type" value="Genomic_DNA"/>
</dbReference>
<dbReference type="GO" id="GO:0009384">
    <property type="term" value="F:N-acylmannosamine kinase activity"/>
    <property type="evidence" value="ECO:0007669"/>
    <property type="project" value="TreeGrafter"/>
</dbReference>
<dbReference type="SUPFAM" id="SSF53067">
    <property type="entry name" value="Actin-like ATPase domain"/>
    <property type="match status" value="1"/>
</dbReference>
<dbReference type="Pfam" id="PF13412">
    <property type="entry name" value="HTH_24"/>
    <property type="match status" value="1"/>
</dbReference>
<dbReference type="Gene3D" id="3.30.420.40">
    <property type="match status" value="2"/>
</dbReference>
<dbReference type="OrthoDB" id="49685at2"/>
<organism evidence="2 3">
    <name type="scientific">Sphingomonas parapaucimobilis NBRC 15100</name>
    <dbReference type="NCBI Taxonomy" id="1219049"/>
    <lineage>
        <taxon>Bacteria</taxon>
        <taxon>Pseudomonadati</taxon>
        <taxon>Pseudomonadota</taxon>
        <taxon>Alphaproteobacteria</taxon>
        <taxon>Sphingomonadales</taxon>
        <taxon>Sphingomonadaceae</taxon>
        <taxon>Sphingomonas</taxon>
    </lineage>
</organism>
<evidence type="ECO:0000313" key="3">
    <source>
        <dbReference type="Proteomes" id="UP000032305"/>
    </source>
</evidence>
<dbReference type="PANTHER" id="PTHR18964:SF169">
    <property type="entry name" value="N-ACETYLMANNOSAMINE KINASE"/>
    <property type="match status" value="1"/>
</dbReference>
<dbReference type="SUPFAM" id="SSF46785">
    <property type="entry name" value="Winged helix' DNA-binding domain"/>
    <property type="match status" value="1"/>
</dbReference>
<protein>
    <recommendedName>
        <fullName evidence="4">NagC family transcriptional regulator</fullName>
    </recommendedName>
</protein>
<accession>A0A0A1W7T8</accession>
<reference evidence="2 3" key="1">
    <citation type="submission" date="2014-11" db="EMBL/GenBank/DDBJ databases">
        <title>Whole genome shotgun sequence of Sphingomonas parapaucimobilis NBRC 15100.</title>
        <authorList>
            <person name="Katano-Makiyama Y."/>
            <person name="Hosoyama A."/>
            <person name="Hashimoto M."/>
            <person name="Hosoyama Y."/>
            <person name="Noguchi M."/>
            <person name="Numata M."/>
            <person name="Tsuchikane K."/>
            <person name="Hirakata S."/>
            <person name="Uohara A."/>
            <person name="Shimodaira J."/>
            <person name="Ohji S."/>
            <person name="Ichikawa N."/>
            <person name="Kimura A."/>
            <person name="Yamazoe A."/>
            <person name="Fujita N."/>
        </authorList>
    </citation>
    <scope>NUCLEOTIDE SEQUENCE [LARGE SCALE GENOMIC DNA]</scope>
    <source>
        <strain evidence="2 3">NBRC 15100</strain>
    </source>
</reference>
<feature type="region of interest" description="Disordered" evidence="1">
    <location>
        <begin position="1"/>
        <end position="30"/>
    </location>
</feature>
<dbReference type="eggNOG" id="COG1846">
    <property type="taxonomic scope" value="Bacteria"/>
</dbReference>
<gene>
    <name evidence="2" type="ORF">SP5_053_00090</name>
</gene>
<dbReference type="GO" id="GO:0019262">
    <property type="term" value="P:N-acetylneuraminate catabolic process"/>
    <property type="evidence" value="ECO:0007669"/>
    <property type="project" value="TreeGrafter"/>
</dbReference>
<comment type="caution">
    <text evidence="2">The sequence shown here is derived from an EMBL/GenBank/DDBJ whole genome shotgun (WGS) entry which is preliminary data.</text>
</comment>
<dbReference type="InterPro" id="IPR036390">
    <property type="entry name" value="WH_DNA-bd_sf"/>
</dbReference>
<dbReference type="Proteomes" id="UP000032305">
    <property type="component" value="Unassembled WGS sequence"/>
</dbReference>
<dbReference type="RefSeq" id="WP_042487498.1">
    <property type="nucleotide sequence ID" value="NZ_BBPI01000053.1"/>
</dbReference>
<dbReference type="AlphaFoldDB" id="A0A0A1W7T8"/>
<keyword evidence="3" id="KW-1185">Reference proteome</keyword>
<dbReference type="eggNOG" id="COG1940">
    <property type="taxonomic scope" value="Bacteria"/>
</dbReference>
<dbReference type="PANTHER" id="PTHR18964">
    <property type="entry name" value="ROK (REPRESSOR, ORF, KINASE) FAMILY"/>
    <property type="match status" value="1"/>
</dbReference>
<evidence type="ECO:0008006" key="4">
    <source>
        <dbReference type="Google" id="ProtNLM"/>
    </source>
</evidence>
<dbReference type="Pfam" id="PF00480">
    <property type="entry name" value="ROK"/>
    <property type="match status" value="1"/>
</dbReference>
<sequence length="414" mass="44066">MTRSSQPNPPERGPAIEAHSRDSRLSRGLSGTNLERAGDYNLRTVLQVIRLHRETTRIAIANQTGLTPPTIANITGRLIEMGLIRTAGRLHRGRGQPALKIELCPDGAFGIGLTIDRDHLAIAILDLCGTVRARASREIAFATPDDVLAFIGDTLEPALAEGQVDRTRVLGVGVAMPDGVDRSLPNQTRGYDAWNGVDTAALLAPLLPWPMYRDNDAAAAALGEAQHDHDFACPNFFYLLITAGLGGGLVIDRTYHRGAHRRSGEIGLIPDPTAGRPGAIVQDTVSLAGLEVRLKAAGYTLDSPETLGDGDDPMLCAVIDQWIEDSIAALLQPIVAVTTLFDPHAILIGGRLPGWLLERLSAGLSEALAGVELPARPAIRPARSAQDAPAIGAAMLPFMDRLLPSDSILIQAGR</sequence>